<evidence type="ECO:0000259" key="5">
    <source>
        <dbReference type="PROSITE" id="PS51778"/>
    </source>
</evidence>
<dbReference type="PANTHER" id="PTHR47666:SF1">
    <property type="entry name" value="PROTEIN VASCULAR ASSOCIATED DEATH 1, CHLOROPLASTIC"/>
    <property type="match status" value="1"/>
</dbReference>
<feature type="transmembrane region" description="Helical" evidence="4">
    <location>
        <begin position="657"/>
        <end position="675"/>
    </location>
</feature>
<keyword evidence="7" id="KW-1185">Reference proteome</keyword>
<keyword evidence="2 4" id="KW-0472">Membrane</keyword>
<proteinExistence type="predicted"/>
<dbReference type="EMBL" id="CAICTM010000624">
    <property type="protein sequence ID" value="CAB9513991.1"/>
    <property type="molecule type" value="Genomic_DNA"/>
</dbReference>
<feature type="compositionally biased region" description="Polar residues" evidence="3">
    <location>
        <begin position="187"/>
        <end position="199"/>
    </location>
</feature>
<accession>A0A9N8E7G2</accession>
<sequence>MADETVVATYDGRNMEELIGFVEEEFPCRWQGVSGTLYAGTDGLAFLGKFFLFDKKMNVKWIDVKIQQSDHGVTIQTRDVKEEMAVIYDFTGIHKPERCWSMLVSLHNRALLDRTRTPASGVTASTMGRLEGEGATDEAAATRARSQTAAPIHRRMLRRQTSDPAALAPAIEALFAEEAKEEAMAGDSTQTPGQSNGSSVPLLERPLSARRVSSILMSPSKQQTISDNSATPPSSTQKETDRAASLRASASSAVGVVEVSPTSEIEAIVGKIQGRFSCLYNGQPGNLYAGSTALYFAGSRLFFAARLTIQSLNIRQVQMVKGKPKSDVNDAPAADMVKEQGIVVWTREGISHTFLGMENPDQVWASLVAIRNHVSSNATATPRSFGMVRRMNSDPNLQSHTGGDLLSPTAIKVAAEAEKSREEQELGTPVMSDEELQEAWSDVTAKKNRYNTGVVKDHKFACNVDQFFKKYFGDDAEFSLAKFLTGQGDKDVKASPWKPTKQNGKIVRSRVVRYIHPISAPMAPPEAKARKEQTYQRFGNHGFIVETKTFVDDVPMTDCFFVKDRILVASLGEENKGHVLLSWEFELEFVKGTMFRGIITSTTNRELTAFGKEMKKYMVKNRGEEVSAPEEEKEVEKEIVIAEEPPSLLPGGVNTATITHGLLGLVVVMQFWILLEMWSMKRAIGRIEYSNSRPA</sequence>
<dbReference type="InterPro" id="IPR031968">
    <property type="entry name" value="VASt"/>
</dbReference>
<evidence type="ECO:0000256" key="4">
    <source>
        <dbReference type="SAM" id="Phobius"/>
    </source>
</evidence>
<protein>
    <submittedName>
        <fullName evidence="6">GRAM domain containing</fullName>
    </submittedName>
</protein>
<dbReference type="Pfam" id="PF16016">
    <property type="entry name" value="VASt"/>
    <property type="match status" value="1"/>
</dbReference>
<feature type="domain" description="VASt" evidence="5">
    <location>
        <begin position="451"/>
        <end position="622"/>
    </location>
</feature>
<keyword evidence="4" id="KW-0812">Transmembrane</keyword>
<dbReference type="PANTHER" id="PTHR47666">
    <property type="entry name" value="PROTEIN VASCULAR ASSOCIATED DEATH 1, CHLOROPLASTIC"/>
    <property type="match status" value="1"/>
</dbReference>
<feature type="compositionally biased region" description="Polar residues" evidence="3">
    <location>
        <begin position="217"/>
        <end position="237"/>
    </location>
</feature>
<name>A0A9N8E7G2_9STRA</name>
<keyword evidence="4" id="KW-1133">Transmembrane helix</keyword>
<reference evidence="6" key="1">
    <citation type="submission" date="2020-06" db="EMBL/GenBank/DDBJ databases">
        <authorList>
            <consortium name="Plant Systems Biology data submission"/>
        </authorList>
    </citation>
    <scope>NUCLEOTIDE SEQUENCE</scope>
    <source>
        <strain evidence="6">D6</strain>
    </source>
</reference>
<dbReference type="PROSITE" id="PS51778">
    <property type="entry name" value="VAST"/>
    <property type="match status" value="1"/>
</dbReference>
<gene>
    <name evidence="6" type="ORF">SEMRO_625_G177540.1</name>
</gene>
<dbReference type="GO" id="GO:0016020">
    <property type="term" value="C:membrane"/>
    <property type="evidence" value="ECO:0007669"/>
    <property type="project" value="UniProtKB-SubCell"/>
</dbReference>
<feature type="region of interest" description="Disordered" evidence="3">
    <location>
        <begin position="217"/>
        <end position="245"/>
    </location>
</feature>
<comment type="subcellular location">
    <subcellularLocation>
        <location evidence="1">Membrane</location>
    </subcellularLocation>
</comment>
<dbReference type="OrthoDB" id="49226at2759"/>
<evidence type="ECO:0000256" key="1">
    <source>
        <dbReference type="ARBA" id="ARBA00004370"/>
    </source>
</evidence>
<evidence type="ECO:0000256" key="3">
    <source>
        <dbReference type="SAM" id="MobiDB-lite"/>
    </source>
</evidence>
<organism evidence="6 7">
    <name type="scientific">Seminavis robusta</name>
    <dbReference type="NCBI Taxonomy" id="568900"/>
    <lineage>
        <taxon>Eukaryota</taxon>
        <taxon>Sar</taxon>
        <taxon>Stramenopiles</taxon>
        <taxon>Ochrophyta</taxon>
        <taxon>Bacillariophyta</taxon>
        <taxon>Bacillariophyceae</taxon>
        <taxon>Bacillariophycidae</taxon>
        <taxon>Naviculales</taxon>
        <taxon>Naviculaceae</taxon>
        <taxon>Seminavis</taxon>
    </lineage>
</organism>
<dbReference type="AlphaFoldDB" id="A0A9N8E7G2"/>
<evidence type="ECO:0000313" key="7">
    <source>
        <dbReference type="Proteomes" id="UP001153069"/>
    </source>
</evidence>
<feature type="region of interest" description="Disordered" evidence="3">
    <location>
        <begin position="180"/>
        <end position="201"/>
    </location>
</feature>
<evidence type="ECO:0000313" key="6">
    <source>
        <dbReference type="EMBL" id="CAB9513991.1"/>
    </source>
</evidence>
<evidence type="ECO:0000256" key="2">
    <source>
        <dbReference type="ARBA" id="ARBA00023136"/>
    </source>
</evidence>
<dbReference type="Proteomes" id="UP001153069">
    <property type="component" value="Unassembled WGS sequence"/>
</dbReference>
<comment type="caution">
    <text evidence="6">The sequence shown here is derived from an EMBL/GenBank/DDBJ whole genome shotgun (WGS) entry which is preliminary data.</text>
</comment>